<name>A0ABQ4DN84_9CELL</name>
<dbReference type="InterPro" id="IPR018764">
    <property type="entry name" value="RskA_C"/>
</dbReference>
<keyword evidence="3" id="KW-1003">Cell membrane</keyword>
<evidence type="ECO:0000313" key="15">
    <source>
        <dbReference type="Proteomes" id="UP000614741"/>
    </source>
</evidence>
<feature type="domain" description="Anti-sigma K factor RskA C-terminal" evidence="13">
    <location>
        <begin position="147"/>
        <end position="282"/>
    </location>
</feature>
<evidence type="ECO:0000256" key="1">
    <source>
        <dbReference type="ARBA" id="ARBA00004167"/>
    </source>
</evidence>
<feature type="region of interest" description="Disordered" evidence="11">
    <location>
        <begin position="79"/>
        <end position="130"/>
    </location>
</feature>
<dbReference type="InterPro" id="IPR051474">
    <property type="entry name" value="Anti-sigma-K/W_factor"/>
</dbReference>
<comment type="caution">
    <text evidence="14">The sequence shown here is derived from an EMBL/GenBank/DDBJ whole genome shotgun (WGS) entry which is preliminary data.</text>
</comment>
<proteinExistence type="predicted"/>
<dbReference type="InterPro" id="IPR041916">
    <property type="entry name" value="Anti_sigma_zinc_sf"/>
</dbReference>
<evidence type="ECO:0000256" key="10">
    <source>
        <dbReference type="ARBA" id="ARBA00030803"/>
    </source>
</evidence>
<reference evidence="14 15" key="1">
    <citation type="submission" date="2021-01" db="EMBL/GenBank/DDBJ databases">
        <title>Whole genome shotgun sequence of Cellulomonas phragmiteti NBRC 110785.</title>
        <authorList>
            <person name="Komaki H."/>
            <person name="Tamura T."/>
        </authorList>
    </citation>
    <scope>NUCLEOTIDE SEQUENCE [LARGE SCALE GENOMIC DNA]</scope>
    <source>
        <strain evidence="14 15">NBRC 110785</strain>
    </source>
</reference>
<dbReference type="Gene3D" id="1.10.10.1320">
    <property type="entry name" value="Anti-sigma factor, zinc-finger domain"/>
    <property type="match status" value="1"/>
</dbReference>
<keyword evidence="7 12" id="KW-0472">Membrane</keyword>
<dbReference type="Pfam" id="PF10099">
    <property type="entry name" value="RskA_C"/>
    <property type="match status" value="1"/>
</dbReference>
<keyword evidence="6" id="KW-0805">Transcription regulation</keyword>
<accession>A0ABQ4DN84</accession>
<keyword evidence="8" id="KW-0804">Transcription</keyword>
<feature type="compositionally biased region" description="Low complexity" evidence="11">
    <location>
        <begin position="104"/>
        <end position="124"/>
    </location>
</feature>
<protein>
    <recommendedName>
        <fullName evidence="10">Regulator of SigK</fullName>
    </recommendedName>
    <alternativeName>
        <fullName evidence="9">Sigma-K anti-sigma factor RskA</fullName>
    </alternativeName>
</protein>
<feature type="compositionally biased region" description="Basic and acidic residues" evidence="11">
    <location>
        <begin position="79"/>
        <end position="96"/>
    </location>
</feature>
<dbReference type="EMBL" id="BONP01000015">
    <property type="protein sequence ID" value="GIG40808.1"/>
    <property type="molecule type" value="Genomic_DNA"/>
</dbReference>
<organism evidence="14 15">
    <name type="scientific">Cellulomonas phragmiteti</name>
    <dbReference type="NCBI Taxonomy" id="478780"/>
    <lineage>
        <taxon>Bacteria</taxon>
        <taxon>Bacillati</taxon>
        <taxon>Actinomycetota</taxon>
        <taxon>Actinomycetes</taxon>
        <taxon>Micrococcales</taxon>
        <taxon>Cellulomonadaceae</taxon>
        <taxon>Cellulomonas</taxon>
    </lineage>
</organism>
<dbReference type="PANTHER" id="PTHR37461:SF1">
    <property type="entry name" value="ANTI-SIGMA-K FACTOR RSKA"/>
    <property type="match status" value="1"/>
</dbReference>
<dbReference type="RefSeq" id="WP_203674824.1">
    <property type="nucleotide sequence ID" value="NZ_BONP01000015.1"/>
</dbReference>
<evidence type="ECO:0000313" key="14">
    <source>
        <dbReference type="EMBL" id="GIG40808.1"/>
    </source>
</evidence>
<evidence type="ECO:0000256" key="7">
    <source>
        <dbReference type="ARBA" id="ARBA00023136"/>
    </source>
</evidence>
<sequence length="289" mass="29532">MSAHDDAGRTDVRDLLGAYALDAVDDVERRAVERLVASDPDAAQELAELRATAALLGSAVRTAPPADARGAVLEAIRRTPQDRTPDGDGRAVRVDDEPAAGAVPDTAVRDTAAPDTAAPGTAGDVPGDPRGVTDLAARRRARRPNWLAVAAIAVGAAAVPASVAWQQAQEADRAREQAQVLAALLAEPDTEVVRGQVEGGGTAVGVLGTDQAVFTATGLEDPGAGREYQLWVIRDGVAVPDAVMPDRSGEVRAVTDAFAAGDALAVTVEPRGGSLEPTTVPVVVLAAEA</sequence>
<evidence type="ECO:0000256" key="12">
    <source>
        <dbReference type="SAM" id="Phobius"/>
    </source>
</evidence>
<comment type="subcellular location">
    <subcellularLocation>
        <location evidence="2">Cell membrane</location>
    </subcellularLocation>
    <subcellularLocation>
        <location evidence="1">Membrane</location>
        <topology evidence="1">Single-pass membrane protein</topology>
    </subcellularLocation>
</comment>
<evidence type="ECO:0000256" key="11">
    <source>
        <dbReference type="SAM" id="MobiDB-lite"/>
    </source>
</evidence>
<evidence type="ECO:0000259" key="13">
    <source>
        <dbReference type="Pfam" id="PF10099"/>
    </source>
</evidence>
<evidence type="ECO:0000256" key="5">
    <source>
        <dbReference type="ARBA" id="ARBA00022989"/>
    </source>
</evidence>
<evidence type="ECO:0000256" key="3">
    <source>
        <dbReference type="ARBA" id="ARBA00022475"/>
    </source>
</evidence>
<evidence type="ECO:0000256" key="6">
    <source>
        <dbReference type="ARBA" id="ARBA00023015"/>
    </source>
</evidence>
<dbReference type="PANTHER" id="PTHR37461">
    <property type="entry name" value="ANTI-SIGMA-K FACTOR RSKA"/>
    <property type="match status" value="1"/>
</dbReference>
<keyword evidence="5 12" id="KW-1133">Transmembrane helix</keyword>
<dbReference type="Proteomes" id="UP000614741">
    <property type="component" value="Unassembled WGS sequence"/>
</dbReference>
<evidence type="ECO:0000256" key="9">
    <source>
        <dbReference type="ARBA" id="ARBA00029829"/>
    </source>
</evidence>
<evidence type="ECO:0000256" key="8">
    <source>
        <dbReference type="ARBA" id="ARBA00023163"/>
    </source>
</evidence>
<gene>
    <name evidence="14" type="ORF">Cph01nite_25700</name>
</gene>
<keyword evidence="4 12" id="KW-0812">Transmembrane</keyword>
<evidence type="ECO:0000256" key="4">
    <source>
        <dbReference type="ARBA" id="ARBA00022692"/>
    </source>
</evidence>
<evidence type="ECO:0000256" key="2">
    <source>
        <dbReference type="ARBA" id="ARBA00004236"/>
    </source>
</evidence>
<keyword evidence="15" id="KW-1185">Reference proteome</keyword>
<feature type="transmembrane region" description="Helical" evidence="12">
    <location>
        <begin position="146"/>
        <end position="165"/>
    </location>
</feature>